<evidence type="ECO:0000256" key="5">
    <source>
        <dbReference type="SAM" id="Phobius"/>
    </source>
</evidence>
<dbReference type="InterPro" id="IPR003593">
    <property type="entry name" value="AAA+_ATPase"/>
</dbReference>
<gene>
    <name evidence="7" type="ORF">GCM10025781_24060</name>
</gene>
<dbReference type="Proteomes" id="UP001501446">
    <property type="component" value="Unassembled WGS sequence"/>
</dbReference>
<dbReference type="InterPro" id="IPR002543">
    <property type="entry name" value="FtsK_dom"/>
</dbReference>
<dbReference type="InterPro" id="IPR027417">
    <property type="entry name" value="P-loop_NTPase"/>
</dbReference>
<keyword evidence="5" id="KW-0812">Transmembrane</keyword>
<dbReference type="InterPro" id="IPR050206">
    <property type="entry name" value="FtsK/SpoIIIE/SftA"/>
</dbReference>
<feature type="binding site" evidence="3">
    <location>
        <begin position="592"/>
        <end position="599"/>
    </location>
    <ligand>
        <name>ATP</name>
        <dbReference type="ChEBI" id="CHEBI:30616"/>
    </ligand>
</feature>
<sequence length="1370" mass="143240">MLGPMEIMVDLRWAGGSEEQKHSVAIEAAPGAPGVSVALAVCTFLGVHAAATIGGTNVNAARFGEPPLVDGATITLSEHTPSVADPVGSGTRVRAAFSGGEDHHARNLTRGHDMPRLTVVSGAASGTELAVARGSQWLSSTNGVPILAARGAGSAATEIVMDHSGIRIMPGSIPLREGDRLRCGESWLEVSTPTGDSPEHRRVQWGAGEGGERSPSEIITVHRGSGHGARMGLVMGLLPLVLGVVITIVTGMWFFMVFSALGAVVAVVSWAVGRAAVLWERTRVAAALERDLTRCDQAAPSAAEVVHRLRLLDSGASLALPALGTAAVQHERWVRLGEAPRAAAVTVGDGPSAVPAQHRLAPVLIDMSRVPHLDVRLPSRHRGNVVNAVAMQLLTGPGAFQNLIVDPTVEWRPPALPTLHVTDAQRHGSVIGPALEIYSARTAALIPVTQERVRLVVSVPGDRADAAAGGAVLAWDGTAVIACDVPGAVPGLDASAGRDRMNLCADGVTACVFAHAMQQWSRVQTSVPSLRDVSGLPRTVGSHLILPEPDRIPDVWAETARVPFLSAAIGLSRRGAEELSLGDEHPHVLIAGTTGCGKSEVLRTFVASLACRFAPERLEFLFVDFKGGAALAPLSGLPHRCTLLTDLAPEDVRRALEFLRAELRRRERILSEHGLSDFRRLLHLARATEPLVFRELVIVVDEVKMLVDAFPAAGDELAKIATVGRSLGIHLVMATQRPQGAVPSDVRANVTQAVCLRVRTDQDSADIIGSPVAAAIAAETPGRAFIDSGHGSPVEVQTAILTSCAAPPVTGVHIRLVGRNTPFQSTRATETPDAAANGVQRVVADIVKAHRVHEPIAECSPDPDGACSPADFSVSPVPAPLPERSVAVPTAPGHVDLGPAENSTDHWTGRASWRLLADGTLFLIGRPEQTSAALLSVLEQVVRSRSAGPGREAPAVYVISTTSTVRSAALARSRQGLLHGTADAADIASLQGLLGRLSAGSERFLSGSGGAAATAPPAVLLVEDWDRCCALIRSSPWAHLEDELLAVAASGSQAGIAAVFSGDRSLSAGRVSSAARTRVYFPSDQTAEALLQWPTLPAVKALPLRGVLQGAAAARCAPAAASRGQGVHTVVQLPAGSCAVSGGSGRDPERPTKIAPPEPDTRVWARYQPLPDQWSGPQQPVRGLLMGLGTDHVPAVHDWNPGSTLLVVGPSRSGRSSFLNSVAGQLHDTPPLRCRSTTAGELDALFTEAEPGTTVLIDDADSLPAPVIQRLGALWQPGTGTSGVGSAGVVGKELRLIVTARLSDGLPSLFPPLMSWRHTADTLLLRPRKAFDGDLFGASLSGMPLGGSPGRGYWIHRGMAELVQTPQWDG</sequence>
<dbReference type="EMBL" id="BAABLN010000034">
    <property type="protein sequence ID" value="GAA4704300.1"/>
    <property type="molecule type" value="Genomic_DNA"/>
</dbReference>
<reference evidence="8" key="1">
    <citation type="journal article" date="2019" name="Int. J. Syst. Evol. Microbiol.">
        <title>The Global Catalogue of Microorganisms (GCM) 10K type strain sequencing project: providing services to taxonomists for standard genome sequencing and annotation.</title>
        <authorList>
            <consortium name="The Broad Institute Genomics Platform"/>
            <consortium name="The Broad Institute Genome Sequencing Center for Infectious Disease"/>
            <person name="Wu L."/>
            <person name="Ma J."/>
        </authorList>
    </citation>
    <scope>NUCLEOTIDE SEQUENCE [LARGE SCALE GENOMIC DNA]</scope>
    <source>
        <strain evidence="8">JCM 18958</strain>
    </source>
</reference>
<name>A0ABP8XAQ5_9MICC</name>
<evidence type="ECO:0000313" key="7">
    <source>
        <dbReference type="EMBL" id="GAA4704300.1"/>
    </source>
</evidence>
<feature type="domain" description="FtsK" evidence="6">
    <location>
        <begin position="574"/>
        <end position="765"/>
    </location>
</feature>
<feature type="region of interest" description="Disordered" evidence="4">
    <location>
        <begin position="1139"/>
        <end position="1159"/>
    </location>
</feature>
<dbReference type="PROSITE" id="PS50901">
    <property type="entry name" value="FTSK"/>
    <property type="match status" value="1"/>
</dbReference>
<dbReference type="SMART" id="SM00382">
    <property type="entry name" value="AAA"/>
    <property type="match status" value="2"/>
</dbReference>
<evidence type="ECO:0000256" key="1">
    <source>
        <dbReference type="ARBA" id="ARBA00022741"/>
    </source>
</evidence>
<evidence type="ECO:0000256" key="2">
    <source>
        <dbReference type="ARBA" id="ARBA00022840"/>
    </source>
</evidence>
<feature type="transmembrane region" description="Helical" evidence="5">
    <location>
        <begin position="240"/>
        <end position="273"/>
    </location>
</feature>
<dbReference type="Gene3D" id="3.40.50.300">
    <property type="entry name" value="P-loop containing nucleotide triphosphate hydrolases"/>
    <property type="match status" value="2"/>
</dbReference>
<dbReference type="PANTHER" id="PTHR22683">
    <property type="entry name" value="SPORULATION PROTEIN RELATED"/>
    <property type="match status" value="1"/>
</dbReference>
<keyword evidence="1 3" id="KW-0547">Nucleotide-binding</keyword>
<accession>A0ABP8XAQ5</accession>
<organism evidence="7 8">
    <name type="scientific">Kocuria gwangalliensis</name>
    <dbReference type="NCBI Taxonomy" id="501592"/>
    <lineage>
        <taxon>Bacteria</taxon>
        <taxon>Bacillati</taxon>
        <taxon>Actinomycetota</taxon>
        <taxon>Actinomycetes</taxon>
        <taxon>Micrococcales</taxon>
        <taxon>Micrococcaceae</taxon>
        <taxon>Kocuria</taxon>
    </lineage>
</organism>
<dbReference type="PANTHER" id="PTHR22683:SF1">
    <property type="entry name" value="TYPE VII SECRETION SYSTEM PROTEIN ESSC"/>
    <property type="match status" value="1"/>
</dbReference>
<dbReference type="SUPFAM" id="SSF52540">
    <property type="entry name" value="P-loop containing nucleoside triphosphate hydrolases"/>
    <property type="match status" value="2"/>
</dbReference>
<protein>
    <recommendedName>
        <fullName evidence="6">FtsK domain-containing protein</fullName>
    </recommendedName>
</protein>
<evidence type="ECO:0000256" key="4">
    <source>
        <dbReference type="SAM" id="MobiDB-lite"/>
    </source>
</evidence>
<evidence type="ECO:0000256" key="3">
    <source>
        <dbReference type="PROSITE-ProRule" id="PRU00289"/>
    </source>
</evidence>
<comment type="caution">
    <text evidence="7">The sequence shown here is derived from an EMBL/GenBank/DDBJ whole genome shotgun (WGS) entry which is preliminary data.</text>
</comment>
<feature type="region of interest" description="Disordered" evidence="4">
    <location>
        <begin position="189"/>
        <end position="215"/>
    </location>
</feature>
<keyword evidence="5" id="KW-0472">Membrane</keyword>
<keyword evidence="8" id="KW-1185">Reference proteome</keyword>
<evidence type="ECO:0000313" key="8">
    <source>
        <dbReference type="Proteomes" id="UP001501446"/>
    </source>
</evidence>
<keyword evidence="2 3" id="KW-0067">ATP-binding</keyword>
<evidence type="ECO:0000259" key="6">
    <source>
        <dbReference type="PROSITE" id="PS50901"/>
    </source>
</evidence>
<keyword evidence="5" id="KW-1133">Transmembrane helix</keyword>
<dbReference type="Pfam" id="PF01580">
    <property type="entry name" value="FtsK_SpoIIIE"/>
    <property type="match status" value="1"/>
</dbReference>
<proteinExistence type="predicted"/>